<dbReference type="PANTHER" id="PTHR33710">
    <property type="entry name" value="BNAC02G09200D PROTEIN"/>
    <property type="match status" value="1"/>
</dbReference>
<gene>
    <name evidence="1" type="ORF">RIF29_38876</name>
</gene>
<keyword evidence="2" id="KW-1185">Reference proteome</keyword>
<dbReference type="Proteomes" id="UP001372338">
    <property type="component" value="Unassembled WGS sequence"/>
</dbReference>
<dbReference type="AlphaFoldDB" id="A0AAN9E355"/>
<dbReference type="EMBL" id="JAYWIO010000008">
    <property type="protein sequence ID" value="KAK7244058.1"/>
    <property type="molecule type" value="Genomic_DNA"/>
</dbReference>
<evidence type="ECO:0008006" key="3">
    <source>
        <dbReference type="Google" id="ProtNLM"/>
    </source>
</evidence>
<proteinExistence type="predicted"/>
<protein>
    <recommendedName>
        <fullName evidence="3">Endonuclease/exonuclease/phosphatase</fullName>
    </recommendedName>
</protein>
<evidence type="ECO:0000313" key="1">
    <source>
        <dbReference type="EMBL" id="KAK7244058.1"/>
    </source>
</evidence>
<dbReference type="PANTHER" id="PTHR33710:SF71">
    <property type="entry name" value="ENDONUCLEASE_EXONUCLEASE_PHOSPHATASE DOMAIN-CONTAINING PROTEIN"/>
    <property type="match status" value="1"/>
</dbReference>
<comment type="caution">
    <text evidence="1">The sequence shown here is derived from an EMBL/GenBank/DDBJ whole genome shotgun (WGS) entry which is preliminary data.</text>
</comment>
<name>A0AAN9E355_CROPI</name>
<organism evidence="1 2">
    <name type="scientific">Crotalaria pallida</name>
    <name type="common">Smooth rattlebox</name>
    <name type="synonym">Crotalaria striata</name>
    <dbReference type="NCBI Taxonomy" id="3830"/>
    <lineage>
        <taxon>Eukaryota</taxon>
        <taxon>Viridiplantae</taxon>
        <taxon>Streptophyta</taxon>
        <taxon>Embryophyta</taxon>
        <taxon>Tracheophyta</taxon>
        <taxon>Spermatophyta</taxon>
        <taxon>Magnoliopsida</taxon>
        <taxon>eudicotyledons</taxon>
        <taxon>Gunneridae</taxon>
        <taxon>Pentapetalae</taxon>
        <taxon>rosids</taxon>
        <taxon>fabids</taxon>
        <taxon>Fabales</taxon>
        <taxon>Fabaceae</taxon>
        <taxon>Papilionoideae</taxon>
        <taxon>50 kb inversion clade</taxon>
        <taxon>genistoids sensu lato</taxon>
        <taxon>core genistoids</taxon>
        <taxon>Crotalarieae</taxon>
        <taxon>Crotalaria</taxon>
    </lineage>
</organism>
<reference evidence="1 2" key="1">
    <citation type="submission" date="2024-01" db="EMBL/GenBank/DDBJ databases">
        <title>The genomes of 5 underutilized Papilionoideae crops provide insights into root nodulation and disease resistanc.</title>
        <authorList>
            <person name="Yuan L."/>
        </authorList>
    </citation>
    <scope>NUCLEOTIDE SEQUENCE [LARGE SCALE GENOMIC DNA]</scope>
    <source>
        <strain evidence="1">ZHUSHIDOU_FW_LH</strain>
        <tissue evidence="1">Leaf</tissue>
    </source>
</reference>
<accession>A0AAN9E355</accession>
<evidence type="ECO:0000313" key="2">
    <source>
        <dbReference type="Proteomes" id="UP001372338"/>
    </source>
</evidence>
<sequence length="140" mass="16646">MNEVNTARNCLDQAELKEVDFCGYRFTWSNKRKFPHTVEERLAKALSNQRWHEIWHYLLVSSHARRHRSDHNPILVEANVKSIEDKKERKRRYRFEQMWLQDDECESIVQQACVQGNSVHSNIDAVGKCLMEQSRKSSKT</sequence>